<protein>
    <submittedName>
        <fullName evidence="5">MarR family transcriptional regulator</fullName>
    </submittedName>
</protein>
<accession>A0A420EGS3</accession>
<dbReference type="SUPFAM" id="SSF46785">
    <property type="entry name" value="Winged helix' DNA-binding domain"/>
    <property type="match status" value="1"/>
</dbReference>
<keyword evidence="3" id="KW-0804">Transcription</keyword>
<dbReference type="Proteomes" id="UP000286482">
    <property type="component" value="Unassembled WGS sequence"/>
</dbReference>
<evidence type="ECO:0000256" key="1">
    <source>
        <dbReference type="ARBA" id="ARBA00023015"/>
    </source>
</evidence>
<dbReference type="GO" id="GO:0003677">
    <property type="term" value="F:DNA binding"/>
    <property type="evidence" value="ECO:0007669"/>
    <property type="project" value="UniProtKB-KW"/>
</dbReference>
<dbReference type="PROSITE" id="PS01117">
    <property type="entry name" value="HTH_MARR_1"/>
    <property type="match status" value="1"/>
</dbReference>
<keyword evidence="2" id="KW-0238">DNA-binding</keyword>
<evidence type="ECO:0000259" key="4">
    <source>
        <dbReference type="PROSITE" id="PS50995"/>
    </source>
</evidence>
<organism evidence="5 6">
    <name type="scientific">Alginatibacterium sediminis</name>
    <dbReference type="NCBI Taxonomy" id="2164068"/>
    <lineage>
        <taxon>Bacteria</taxon>
        <taxon>Pseudomonadati</taxon>
        <taxon>Pseudomonadota</taxon>
        <taxon>Gammaproteobacteria</taxon>
        <taxon>Alteromonadales</taxon>
        <taxon>Alteromonadaceae</taxon>
        <taxon>Alginatibacterium</taxon>
    </lineage>
</organism>
<dbReference type="EMBL" id="RAQO01000004">
    <property type="protein sequence ID" value="RKF19878.1"/>
    <property type="molecule type" value="Genomic_DNA"/>
</dbReference>
<dbReference type="PANTHER" id="PTHR42756">
    <property type="entry name" value="TRANSCRIPTIONAL REGULATOR, MARR"/>
    <property type="match status" value="1"/>
</dbReference>
<dbReference type="InterPro" id="IPR036388">
    <property type="entry name" value="WH-like_DNA-bd_sf"/>
</dbReference>
<keyword evidence="6" id="KW-1185">Reference proteome</keyword>
<dbReference type="OrthoDB" id="6196575at2"/>
<evidence type="ECO:0000313" key="6">
    <source>
        <dbReference type="Proteomes" id="UP000286482"/>
    </source>
</evidence>
<dbReference type="Gene3D" id="1.10.10.10">
    <property type="entry name" value="Winged helix-like DNA-binding domain superfamily/Winged helix DNA-binding domain"/>
    <property type="match status" value="1"/>
</dbReference>
<dbReference type="PROSITE" id="PS50995">
    <property type="entry name" value="HTH_MARR_2"/>
    <property type="match status" value="1"/>
</dbReference>
<evidence type="ECO:0000256" key="2">
    <source>
        <dbReference type="ARBA" id="ARBA00023125"/>
    </source>
</evidence>
<comment type="caution">
    <text evidence="5">The sequence shown here is derived from an EMBL/GenBank/DDBJ whole genome shotgun (WGS) entry which is preliminary data.</text>
</comment>
<name>A0A420EGS3_9ALTE</name>
<dbReference type="InterPro" id="IPR000835">
    <property type="entry name" value="HTH_MarR-typ"/>
</dbReference>
<dbReference type="InterPro" id="IPR036390">
    <property type="entry name" value="WH_DNA-bd_sf"/>
</dbReference>
<sequence>MSQIKSLDGVFRLAHALKSQLQSQIDSLDLGVSAMHMRVMKIIHKQAPCTAMDIVNYLHRDKAQVTRLIKTLLDLGFIDKSANPDDQRSQLLVLTNKGNDALEQLAKIDTQVFAKMTTDINDVDLVDFMEIAARMSNNLR</sequence>
<dbReference type="AlphaFoldDB" id="A0A420EGS3"/>
<gene>
    <name evidence="5" type="ORF">DBZ36_05310</name>
</gene>
<evidence type="ECO:0000256" key="3">
    <source>
        <dbReference type="ARBA" id="ARBA00023163"/>
    </source>
</evidence>
<dbReference type="InterPro" id="IPR023187">
    <property type="entry name" value="Tscrpt_reg_MarR-type_CS"/>
</dbReference>
<dbReference type="Pfam" id="PF01047">
    <property type="entry name" value="MarR"/>
    <property type="match status" value="1"/>
</dbReference>
<evidence type="ECO:0000313" key="5">
    <source>
        <dbReference type="EMBL" id="RKF19878.1"/>
    </source>
</evidence>
<feature type="domain" description="HTH marR-type" evidence="4">
    <location>
        <begin position="7"/>
        <end position="137"/>
    </location>
</feature>
<proteinExistence type="predicted"/>
<dbReference type="RefSeq" id="WP_120353882.1">
    <property type="nucleotide sequence ID" value="NZ_RAQO01000004.1"/>
</dbReference>
<dbReference type="PANTHER" id="PTHR42756:SF1">
    <property type="entry name" value="TRANSCRIPTIONAL REPRESSOR OF EMRAB OPERON"/>
    <property type="match status" value="1"/>
</dbReference>
<keyword evidence="1" id="KW-0805">Transcription regulation</keyword>
<reference evidence="5 6" key="1">
    <citation type="submission" date="2018-09" db="EMBL/GenBank/DDBJ databases">
        <authorList>
            <person name="Wang Z."/>
        </authorList>
    </citation>
    <scope>NUCLEOTIDE SEQUENCE [LARGE SCALE GENOMIC DNA]</scope>
    <source>
        <strain evidence="5 6">ALS 81</strain>
    </source>
</reference>
<dbReference type="GO" id="GO:0003700">
    <property type="term" value="F:DNA-binding transcription factor activity"/>
    <property type="evidence" value="ECO:0007669"/>
    <property type="project" value="InterPro"/>
</dbReference>
<dbReference type="SMART" id="SM00347">
    <property type="entry name" value="HTH_MARR"/>
    <property type="match status" value="1"/>
</dbReference>